<proteinExistence type="predicted"/>
<evidence type="ECO:0000313" key="1">
    <source>
        <dbReference type="EMBL" id="QJX01226.1"/>
    </source>
</evidence>
<name>A0A6M5Z569_9BACT</name>
<organism evidence="1 2">
    <name type="scientific">Frigoriglobus tundricola</name>
    <dbReference type="NCBI Taxonomy" id="2774151"/>
    <lineage>
        <taxon>Bacteria</taxon>
        <taxon>Pseudomonadati</taxon>
        <taxon>Planctomycetota</taxon>
        <taxon>Planctomycetia</taxon>
        <taxon>Gemmatales</taxon>
        <taxon>Gemmataceae</taxon>
        <taxon>Frigoriglobus</taxon>
    </lineage>
</organism>
<protein>
    <submittedName>
        <fullName evidence="1">Uncharacterized protein</fullName>
    </submittedName>
</protein>
<sequence length="197" mass="21990">MTECADIARDVTAQLTPEWYAPFEMARQCRGIDGAEHLTPLAVASHVHAQSPEVREAFPGSEDFCAAFLHAWKKIKTLPGEDVLTAAARMADRFTLLIDKVEQEQATAGYKRFISFCGHLCVGLGTDRIKLPCREVGAALGVQPKTVSCYRQLALEQGYLVLLKRHNHVPNGRGEATLFRFRVELWEYTRSQVKTSA</sequence>
<dbReference type="Proteomes" id="UP000503447">
    <property type="component" value="Chromosome"/>
</dbReference>
<dbReference type="EMBL" id="CP053452">
    <property type="protein sequence ID" value="QJX01226.1"/>
    <property type="molecule type" value="Genomic_DNA"/>
</dbReference>
<reference evidence="2" key="1">
    <citation type="submission" date="2020-05" db="EMBL/GenBank/DDBJ databases">
        <title>Frigoriglobus tundricola gen. nov., sp. nov., a psychrotolerant cellulolytic planctomycete of the family Gemmataceae with two divergent copies of 16S rRNA gene.</title>
        <authorList>
            <person name="Kulichevskaya I.S."/>
            <person name="Ivanova A.A."/>
            <person name="Naumoff D.G."/>
            <person name="Beletsky A.V."/>
            <person name="Rijpstra W.I.C."/>
            <person name="Sinninghe Damste J.S."/>
            <person name="Mardanov A.V."/>
            <person name="Ravin N.V."/>
            <person name="Dedysh S.N."/>
        </authorList>
    </citation>
    <scope>NUCLEOTIDE SEQUENCE [LARGE SCALE GENOMIC DNA]</scope>
    <source>
        <strain evidence="2">PL17</strain>
    </source>
</reference>
<keyword evidence="2" id="KW-1185">Reference proteome</keyword>
<gene>
    <name evidence="1" type="ORF">FTUN_8865</name>
</gene>
<evidence type="ECO:0000313" key="2">
    <source>
        <dbReference type="Proteomes" id="UP000503447"/>
    </source>
</evidence>
<dbReference type="RefSeq" id="WP_171475818.1">
    <property type="nucleotide sequence ID" value="NZ_CP053452.2"/>
</dbReference>
<dbReference type="AlphaFoldDB" id="A0A6M5Z569"/>
<dbReference type="KEGG" id="ftj:FTUN_8865"/>
<accession>A0A6M5Z569</accession>